<dbReference type="SUPFAM" id="SSF50814">
    <property type="entry name" value="Lipocalins"/>
    <property type="match status" value="1"/>
</dbReference>
<evidence type="ECO:0000313" key="2">
    <source>
        <dbReference type="EMBL" id="KRG01731.1"/>
    </source>
</evidence>
<dbReference type="OrthoDB" id="8032801at2759"/>
<protein>
    <recommendedName>
        <fullName evidence="4">Lipocalin/cytosolic fatty-acid binding domain-containing protein</fullName>
    </recommendedName>
</protein>
<dbReference type="EMBL" id="CH933806">
    <property type="protein sequence ID" value="KRG01731.1"/>
    <property type="molecule type" value="Genomic_DNA"/>
</dbReference>
<gene>
    <name evidence="2" type="primary">Dmoj\GI26775</name>
    <name evidence="2" type="ORF">Dmoj_GI26775</name>
</gene>
<proteinExistence type="predicted"/>
<dbReference type="Gene3D" id="2.40.128.20">
    <property type="match status" value="1"/>
</dbReference>
<organism evidence="2 3">
    <name type="scientific">Drosophila mojavensis</name>
    <name type="common">Fruit fly</name>
    <dbReference type="NCBI Taxonomy" id="7230"/>
    <lineage>
        <taxon>Eukaryota</taxon>
        <taxon>Metazoa</taxon>
        <taxon>Ecdysozoa</taxon>
        <taxon>Arthropoda</taxon>
        <taxon>Hexapoda</taxon>
        <taxon>Insecta</taxon>
        <taxon>Pterygota</taxon>
        <taxon>Neoptera</taxon>
        <taxon>Endopterygota</taxon>
        <taxon>Diptera</taxon>
        <taxon>Brachycera</taxon>
        <taxon>Muscomorpha</taxon>
        <taxon>Ephydroidea</taxon>
        <taxon>Drosophilidae</taxon>
        <taxon>Drosophila</taxon>
    </lineage>
</organism>
<dbReference type="Proteomes" id="UP000009192">
    <property type="component" value="Unassembled WGS sequence"/>
</dbReference>
<accession>A0A0Q9XDC9</accession>
<keyword evidence="1" id="KW-0732">Signal</keyword>
<evidence type="ECO:0008006" key="4">
    <source>
        <dbReference type="Google" id="ProtNLM"/>
    </source>
</evidence>
<feature type="chain" id="PRO_5006387823" description="Lipocalin/cytosolic fatty-acid binding domain-containing protein" evidence="1">
    <location>
        <begin position="22"/>
        <end position="218"/>
    </location>
</feature>
<dbReference type="InParanoid" id="A0A0Q9XDC9"/>
<evidence type="ECO:0000256" key="1">
    <source>
        <dbReference type="SAM" id="SignalP"/>
    </source>
</evidence>
<reference evidence="2 3" key="1">
    <citation type="journal article" date="2007" name="Nature">
        <title>Evolution of genes and genomes on the Drosophila phylogeny.</title>
        <authorList>
            <consortium name="Drosophila 12 Genomes Consortium"/>
            <person name="Clark A.G."/>
            <person name="Eisen M.B."/>
            <person name="Smith D.R."/>
            <person name="Bergman C.M."/>
            <person name="Oliver B."/>
            <person name="Markow T.A."/>
            <person name="Kaufman T.C."/>
            <person name="Kellis M."/>
            <person name="Gelbart W."/>
            <person name="Iyer V.N."/>
            <person name="Pollard D.A."/>
            <person name="Sackton T.B."/>
            <person name="Larracuente A.M."/>
            <person name="Singh N.D."/>
            <person name="Abad J.P."/>
            <person name="Abt D.N."/>
            <person name="Adryan B."/>
            <person name="Aguade M."/>
            <person name="Akashi H."/>
            <person name="Anderson W.W."/>
            <person name="Aquadro C.F."/>
            <person name="Ardell D.H."/>
            <person name="Arguello R."/>
            <person name="Artieri C.G."/>
            <person name="Barbash D.A."/>
            <person name="Barker D."/>
            <person name="Barsanti P."/>
            <person name="Batterham P."/>
            <person name="Batzoglou S."/>
            <person name="Begun D."/>
            <person name="Bhutkar A."/>
            <person name="Blanco E."/>
            <person name="Bosak S.A."/>
            <person name="Bradley R.K."/>
            <person name="Brand A.D."/>
            <person name="Brent M.R."/>
            <person name="Brooks A.N."/>
            <person name="Brown R.H."/>
            <person name="Butlin R.K."/>
            <person name="Caggese C."/>
            <person name="Calvi B.R."/>
            <person name="Bernardo de Carvalho A."/>
            <person name="Caspi A."/>
            <person name="Castrezana S."/>
            <person name="Celniker S.E."/>
            <person name="Chang J.L."/>
            <person name="Chapple C."/>
            <person name="Chatterji S."/>
            <person name="Chinwalla A."/>
            <person name="Civetta A."/>
            <person name="Clifton S.W."/>
            <person name="Comeron J.M."/>
            <person name="Costello J.C."/>
            <person name="Coyne J.A."/>
            <person name="Daub J."/>
            <person name="David R.G."/>
            <person name="Delcher A.L."/>
            <person name="Delehaunty K."/>
            <person name="Do C.B."/>
            <person name="Ebling H."/>
            <person name="Edwards K."/>
            <person name="Eickbush T."/>
            <person name="Evans J.D."/>
            <person name="Filipski A."/>
            <person name="Findeiss S."/>
            <person name="Freyhult E."/>
            <person name="Fulton L."/>
            <person name="Fulton R."/>
            <person name="Garcia A.C."/>
            <person name="Gardiner A."/>
            <person name="Garfield D.A."/>
            <person name="Garvin B.E."/>
            <person name="Gibson G."/>
            <person name="Gilbert D."/>
            <person name="Gnerre S."/>
            <person name="Godfrey J."/>
            <person name="Good R."/>
            <person name="Gotea V."/>
            <person name="Gravely B."/>
            <person name="Greenberg A.J."/>
            <person name="Griffiths-Jones S."/>
            <person name="Gross S."/>
            <person name="Guigo R."/>
            <person name="Gustafson E.A."/>
            <person name="Haerty W."/>
            <person name="Hahn M.W."/>
            <person name="Halligan D.L."/>
            <person name="Halpern A.L."/>
            <person name="Halter G.M."/>
            <person name="Han M.V."/>
            <person name="Heger A."/>
            <person name="Hillier L."/>
            <person name="Hinrichs A.S."/>
            <person name="Holmes I."/>
            <person name="Hoskins R.A."/>
            <person name="Hubisz M.J."/>
            <person name="Hultmark D."/>
            <person name="Huntley M.A."/>
            <person name="Jaffe D.B."/>
            <person name="Jagadeeshan S."/>
            <person name="Jeck W.R."/>
            <person name="Johnson J."/>
            <person name="Jones C.D."/>
            <person name="Jordan W.C."/>
            <person name="Karpen G.H."/>
            <person name="Kataoka E."/>
            <person name="Keightley P.D."/>
            <person name="Kheradpour P."/>
            <person name="Kirkness E.F."/>
            <person name="Koerich L.B."/>
            <person name="Kristiansen K."/>
            <person name="Kudrna D."/>
            <person name="Kulathinal R.J."/>
            <person name="Kumar S."/>
            <person name="Kwok R."/>
            <person name="Lander E."/>
            <person name="Langley C.H."/>
            <person name="Lapoint R."/>
            <person name="Lazzaro B.P."/>
            <person name="Lee S.J."/>
            <person name="Levesque L."/>
            <person name="Li R."/>
            <person name="Lin C.F."/>
            <person name="Lin M.F."/>
            <person name="Lindblad-Toh K."/>
            <person name="Llopart A."/>
            <person name="Long M."/>
            <person name="Low L."/>
            <person name="Lozovsky E."/>
            <person name="Lu J."/>
            <person name="Luo M."/>
            <person name="Machado C.A."/>
            <person name="Makalowski W."/>
            <person name="Marzo M."/>
            <person name="Matsuda M."/>
            <person name="Matzkin L."/>
            <person name="McAllister B."/>
            <person name="McBride C.S."/>
            <person name="McKernan B."/>
            <person name="McKernan K."/>
            <person name="Mendez-Lago M."/>
            <person name="Minx P."/>
            <person name="Mollenhauer M.U."/>
            <person name="Montooth K."/>
            <person name="Mount S.M."/>
            <person name="Mu X."/>
            <person name="Myers E."/>
            <person name="Negre B."/>
            <person name="Newfeld S."/>
            <person name="Nielsen R."/>
            <person name="Noor M.A."/>
            <person name="O'Grady P."/>
            <person name="Pachter L."/>
            <person name="Papaceit M."/>
            <person name="Parisi M.J."/>
            <person name="Parisi M."/>
            <person name="Parts L."/>
            <person name="Pedersen J.S."/>
            <person name="Pesole G."/>
            <person name="Phillippy A.M."/>
            <person name="Ponting C.P."/>
            <person name="Pop M."/>
            <person name="Porcelli D."/>
            <person name="Powell J.R."/>
            <person name="Prohaska S."/>
            <person name="Pruitt K."/>
            <person name="Puig M."/>
            <person name="Quesneville H."/>
            <person name="Ram K.R."/>
            <person name="Rand D."/>
            <person name="Rasmussen M.D."/>
            <person name="Reed L.K."/>
            <person name="Reenan R."/>
            <person name="Reily A."/>
            <person name="Remington K.A."/>
            <person name="Rieger T.T."/>
            <person name="Ritchie M.G."/>
            <person name="Robin C."/>
            <person name="Rogers Y.H."/>
            <person name="Rohde C."/>
            <person name="Rozas J."/>
            <person name="Rubenfield M.J."/>
            <person name="Ruiz A."/>
            <person name="Russo S."/>
            <person name="Salzberg S.L."/>
            <person name="Sanchez-Gracia A."/>
            <person name="Saranga D.J."/>
            <person name="Sato H."/>
            <person name="Schaeffer S.W."/>
            <person name="Schatz M.C."/>
            <person name="Schlenke T."/>
            <person name="Schwartz R."/>
            <person name="Segarra C."/>
            <person name="Singh R.S."/>
            <person name="Sirot L."/>
            <person name="Sirota M."/>
            <person name="Sisneros N.B."/>
            <person name="Smith C.D."/>
            <person name="Smith T.F."/>
            <person name="Spieth J."/>
            <person name="Stage D.E."/>
            <person name="Stark A."/>
            <person name="Stephan W."/>
            <person name="Strausberg R.L."/>
            <person name="Strempel S."/>
            <person name="Sturgill D."/>
            <person name="Sutton G."/>
            <person name="Sutton G.G."/>
            <person name="Tao W."/>
            <person name="Teichmann S."/>
            <person name="Tobari Y.N."/>
            <person name="Tomimura Y."/>
            <person name="Tsolas J.M."/>
            <person name="Valente V.L."/>
            <person name="Venter E."/>
            <person name="Venter J.C."/>
            <person name="Vicario S."/>
            <person name="Vieira F.G."/>
            <person name="Vilella A.J."/>
            <person name="Villasante A."/>
            <person name="Walenz B."/>
            <person name="Wang J."/>
            <person name="Wasserman M."/>
            <person name="Watts T."/>
            <person name="Wilson D."/>
            <person name="Wilson R.K."/>
            <person name="Wing R.A."/>
            <person name="Wolfner M.F."/>
            <person name="Wong A."/>
            <person name="Wong G.K."/>
            <person name="Wu C.I."/>
            <person name="Wu G."/>
            <person name="Yamamoto D."/>
            <person name="Yang H.P."/>
            <person name="Yang S.P."/>
            <person name="Yorke J.A."/>
            <person name="Yoshida K."/>
            <person name="Zdobnov E."/>
            <person name="Zhang P."/>
            <person name="Zhang Y."/>
            <person name="Zimin A.V."/>
            <person name="Baldwin J."/>
            <person name="Abdouelleil A."/>
            <person name="Abdulkadir J."/>
            <person name="Abebe A."/>
            <person name="Abera B."/>
            <person name="Abreu J."/>
            <person name="Acer S.C."/>
            <person name="Aftuck L."/>
            <person name="Alexander A."/>
            <person name="An P."/>
            <person name="Anderson E."/>
            <person name="Anderson S."/>
            <person name="Arachi H."/>
            <person name="Azer M."/>
            <person name="Bachantsang P."/>
            <person name="Barry A."/>
            <person name="Bayul T."/>
            <person name="Berlin A."/>
            <person name="Bessette D."/>
            <person name="Bloom T."/>
            <person name="Blye J."/>
            <person name="Boguslavskiy L."/>
            <person name="Bonnet C."/>
            <person name="Boukhgalter B."/>
            <person name="Bourzgui I."/>
            <person name="Brown A."/>
            <person name="Cahill P."/>
            <person name="Channer S."/>
            <person name="Cheshatsang Y."/>
            <person name="Chuda L."/>
            <person name="Citroen M."/>
            <person name="Collymore A."/>
            <person name="Cooke P."/>
            <person name="Costello M."/>
            <person name="D'Aco K."/>
            <person name="Daza R."/>
            <person name="De Haan G."/>
            <person name="DeGray S."/>
            <person name="DeMaso C."/>
            <person name="Dhargay N."/>
            <person name="Dooley K."/>
            <person name="Dooley E."/>
            <person name="Doricent M."/>
            <person name="Dorje P."/>
            <person name="Dorjee K."/>
            <person name="Dupes A."/>
            <person name="Elong R."/>
            <person name="Falk J."/>
            <person name="Farina A."/>
            <person name="Faro S."/>
            <person name="Ferguson D."/>
            <person name="Fisher S."/>
            <person name="Foley C.D."/>
            <person name="Franke A."/>
            <person name="Friedrich D."/>
            <person name="Gadbois L."/>
            <person name="Gearin G."/>
            <person name="Gearin C.R."/>
            <person name="Giannoukos G."/>
            <person name="Goode T."/>
            <person name="Graham J."/>
            <person name="Grandbois E."/>
            <person name="Grewal S."/>
            <person name="Gyaltsen K."/>
            <person name="Hafez N."/>
            <person name="Hagos B."/>
            <person name="Hall J."/>
            <person name="Henson C."/>
            <person name="Hollinger A."/>
            <person name="Honan T."/>
            <person name="Huard M.D."/>
            <person name="Hughes L."/>
            <person name="Hurhula B."/>
            <person name="Husby M.E."/>
            <person name="Kamat A."/>
            <person name="Kanga B."/>
            <person name="Kashin S."/>
            <person name="Khazanovich D."/>
            <person name="Kisner P."/>
            <person name="Lance K."/>
            <person name="Lara M."/>
            <person name="Lee W."/>
            <person name="Lennon N."/>
            <person name="Letendre F."/>
            <person name="LeVine R."/>
            <person name="Lipovsky A."/>
            <person name="Liu X."/>
            <person name="Liu J."/>
            <person name="Liu S."/>
            <person name="Lokyitsang T."/>
            <person name="Lokyitsang Y."/>
            <person name="Lubonja R."/>
            <person name="Lui A."/>
            <person name="MacDonald P."/>
            <person name="Magnisalis V."/>
            <person name="Maru K."/>
            <person name="Matthews C."/>
            <person name="McCusker W."/>
            <person name="McDonough S."/>
            <person name="Mehta T."/>
            <person name="Meldrim J."/>
            <person name="Meneus L."/>
            <person name="Mihai O."/>
            <person name="Mihalev A."/>
            <person name="Mihova T."/>
            <person name="Mittelman R."/>
            <person name="Mlenga V."/>
            <person name="Montmayeur A."/>
            <person name="Mulrain L."/>
            <person name="Navidi A."/>
            <person name="Naylor J."/>
            <person name="Negash T."/>
            <person name="Nguyen T."/>
            <person name="Nguyen N."/>
            <person name="Nicol R."/>
            <person name="Norbu C."/>
            <person name="Norbu N."/>
            <person name="Novod N."/>
            <person name="O'Neill B."/>
            <person name="Osman S."/>
            <person name="Markiewicz E."/>
            <person name="Oyono O.L."/>
            <person name="Patti C."/>
            <person name="Phunkhang P."/>
            <person name="Pierre F."/>
            <person name="Priest M."/>
            <person name="Raghuraman S."/>
            <person name="Rege F."/>
            <person name="Reyes R."/>
            <person name="Rise C."/>
            <person name="Rogov P."/>
            <person name="Ross K."/>
            <person name="Ryan E."/>
            <person name="Settipalli S."/>
            <person name="Shea T."/>
            <person name="Sherpa N."/>
            <person name="Shi L."/>
            <person name="Shih D."/>
            <person name="Sparrow T."/>
            <person name="Spaulding J."/>
            <person name="Stalker J."/>
            <person name="Stange-Thomann N."/>
            <person name="Stavropoulos S."/>
            <person name="Stone C."/>
            <person name="Strader C."/>
            <person name="Tesfaye S."/>
            <person name="Thomson T."/>
            <person name="Thoulutsang Y."/>
            <person name="Thoulutsang D."/>
            <person name="Topham K."/>
            <person name="Topping I."/>
            <person name="Tsamla T."/>
            <person name="Vassiliev H."/>
            <person name="Vo A."/>
            <person name="Wangchuk T."/>
            <person name="Wangdi T."/>
            <person name="Weiand M."/>
            <person name="Wilkinson J."/>
            <person name="Wilson A."/>
            <person name="Yadav S."/>
            <person name="Young G."/>
            <person name="Yu Q."/>
            <person name="Zembek L."/>
            <person name="Zhong D."/>
            <person name="Zimmer A."/>
            <person name="Zwirko Z."/>
            <person name="Jaffe D.B."/>
            <person name="Alvarez P."/>
            <person name="Brockman W."/>
            <person name="Butler J."/>
            <person name="Chin C."/>
            <person name="Gnerre S."/>
            <person name="Grabherr M."/>
            <person name="Kleber M."/>
            <person name="Mauceli E."/>
            <person name="MacCallum I."/>
        </authorList>
    </citation>
    <scope>NUCLEOTIDE SEQUENCE [LARGE SCALE GENOMIC DNA]</scope>
    <source>
        <strain evidence="3">Tucson 15081-1352.22</strain>
    </source>
</reference>
<dbReference type="InterPro" id="IPR012674">
    <property type="entry name" value="Calycin"/>
</dbReference>
<evidence type="ECO:0000313" key="3">
    <source>
        <dbReference type="Proteomes" id="UP000009192"/>
    </source>
</evidence>
<dbReference type="KEGG" id="dmo:Dmoj_GI26775"/>
<keyword evidence="3" id="KW-1185">Reference proteome</keyword>
<dbReference type="AlphaFoldDB" id="A0A0Q9XDC9"/>
<feature type="signal peptide" evidence="1">
    <location>
        <begin position="1"/>
        <end position="21"/>
    </location>
</feature>
<sequence>MEIKIFILLFPVLIWLDSVSLRDSPFNQFILDCQSNPKGMPLELKLLKGVWHEVARFPKSYAVRCLSVECPESASPDLNIKLSYVSHIGQKAKRVEDTVTFPMDNLTKNSIFQTEYEMRDMKTFLRYVIVYTDYVNVSLVCGSSPITPFAMIKIFSRNETLDSNMKDFVNQQLKKTPLKRGFMWLDNSNCDRANCAFVSSRIIQTLTIAFSLLNIYII</sequence>
<name>A0A0Q9XDC9_DROMO</name>